<keyword evidence="1" id="KW-0812">Transmembrane</keyword>
<evidence type="ECO:0000313" key="2">
    <source>
        <dbReference type="EnsemblMetazoa" id="AFUN014423-PA"/>
    </source>
</evidence>
<dbReference type="EnsemblMetazoa" id="AFUN014423-RA">
    <property type="protein sequence ID" value="AFUN014423-PA"/>
    <property type="gene ID" value="AFUN014423"/>
</dbReference>
<dbReference type="VEuPathDB" id="VectorBase:AFUN014423"/>
<proteinExistence type="predicted"/>
<reference evidence="2" key="1">
    <citation type="submission" date="2020-05" db="UniProtKB">
        <authorList>
            <consortium name="EnsemblMetazoa"/>
        </authorList>
    </citation>
    <scope>IDENTIFICATION</scope>
    <source>
        <strain evidence="2">FUMOZ</strain>
    </source>
</reference>
<feature type="transmembrane region" description="Helical" evidence="1">
    <location>
        <begin position="55"/>
        <end position="84"/>
    </location>
</feature>
<evidence type="ECO:0000256" key="1">
    <source>
        <dbReference type="SAM" id="Phobius"/>
    </source>
</evidence>
<name>A0A182S1T5_ANOFN</name>
<protein>
    <submittedName>
        <fullName evidence="2">Uncharacterized protein</fullName>
    </submittedName>
</protein>
<keyword evidence="1" id="KW-1133">Transmembrane helix</keyword>
<keyword evidence="1" id="KW-0472">Membrane</keyword>
<accession>A0A182S1T5</accession>
<organism evidence="2">
    <name type="scientific">Anopheles funestus</name>
    <name type="common">African malaria mosquito</name>
    <dbReference type="NCBI Taxonomy" id="62324"/>
    <lineage>
        <taxon>Eukaryota</taxon>
        <taxon>Metazoa</taxon>
        <taxon>Ecdysozoa</taxon>
        <taxon>Arthropoda</taxon>
        <taxon>Hexapoda</taxon>
        <taxon>Insecta</taxon>
        <taxon>Pterygota</taxon>
        <taxon>Neoptera</taxon>
        <taxon>Endopterygota</taxon>
        <taxon>Diptera</taxon>
        <taxon>Nematocera</taxon>
        <taxon>Culicoidea</taxon>
        <taxon>Culicidae</taxon>
        <taxon>Anophelinae</taxon>
        <taxon>Anopheles</taxon>
    </lineage>
</organism>
<dbReference type="AlphaFoldDB" id="A0A182S1T5"/>
<feature type="transmembrane region" description="Helical" evidence="1">
    <location>
        <begin position="25"/>
        <end position="49"/>
    </location>
</feature>
<sequence length="86" mass="9867">MGERAVWRYIYPHKRCFITSSSRVYIVRYCQTVSFLVLLRLLCVFMPGYTFTFSLALTLVFCFEIAATIIVFACVSTSVSSCILKN</sequence>